<reference evidence="1" key="1">
    <citation type="journal article" date="2021" name="Pharmaceuticals (Basel)">
        <title>epsilon(2)-Phages Are Naturally Bred and Have a Vastly Improved Host Range in Staphylococcus aureus over Wild Type Phages.</title>
        <authorList>
            <person name="Saez Moreno D."/>
            <person name="Visram Z."/>
            <person name="Mutti M."/>
            <person name="Restrepo-Cordoba M."/>
            <person name="Hartmann S."/>
            <person name="Kremers A.I."/>
            <person name="Tisakova L."/>
            <person name="Schertler S."/>
            <person name="Wittmann J."/>
            <person name="Kalali B."/>
            <person name="Monecke S."/>
            <person name="Ehricht R."/>
            <person name="Resch G."/>
            <person name="Corsini L."/>
        </authorList>
    </citation>
    <scope>NUCLEOTIDE SEQUENCE</scope>
</reference>
<accession>A0A8E5KAM2</accession>
<organism evidence="1 3">
    <name type="scientific">Staphylococcus phage PM56</name>
    <dbReference type="NCBI Taxonomy" id="2834980"/>
    <lineage>
        <taxon>Viruses</taxon>
        <taxon>Duplodnaviria</taxon>
        <taxon>Heunggongvirae</taxon>
        <taxon>Uroviricota</taxon>
        <taxon>Caudoviricetes</taxon>
        <taxon>Herelleviridae</taxon>
        <taxon>Twortvirinae</taxon>
        <taxon>Silviavirus</taxon>
        <taxon>Silviavirus remus</taxon>
    </lineage>
</organism>
<sequence length="88" mass="10292">MNIKIETKPKTTITEIKKDVKYIKDSIGKELGLKREQFKLPTGLITLRGFSKATNSWINLTNVIGDFNEYIKKEDYLEYKLYCNVQTK</sequence>
<name>A0A8E5KAM2_9CAUD</name>
<gene>
    <name evidence="1" type="ORF">PM56_002</name>
    <name evidence="2" type="ORF">PM56_177</name>
</gene>
<evidence type="ECO:0000313" key="1">
    <source>
        <dbReference type="EMBL" id="QVD57547.1"/>
    </source>
</evidence>
<evidence type="ECO:0000313" key="3">
    <source>
        <dbReference type="Proteomes" id="UP000676717"/>
    </source>
</evidence>
<dbReference type="Proteomes" id="UP000676717">
    <property type="component" value="Segment"/>
</dbReference>
<dbReference type="EMBL" id="MW546071">
    <property type="protein sequence ID" value="QVD57722.1"/>
    <property type="molecule type" value="Genomic_DNA"/>
</dbReference>
<evidence type="ECO:0000313" key="2">
    <source>
        <dbReference type="EMBL" id="QVD57722.1"/>
    </source>
</evidence>
<protein>
    <submittedName>
        <fullName evidence="1">Uncharacterized protein</fullName>
    </submittedName>
</protein>
<dbReference type="EMBL" id="MW546071">
    <property type="protein sequence ID" value="QVD57547.1"/>
    <property type="molecule type" value="Genomic_DNA"/>
</dbReference>
<proteinExistence type="predicted"/>